<feature type="domain" description="Orn/DAP/Arg decarboxylase 2 N-terminal" evidence="6">
    <location>
        <begin position="1"/>
        <end position="131"/>
    </location>
</feature>
<dbReference type="InterPro" id="IPR002986">
    <property type="entry name" value="DAP_deCOOHase_LysA"/>
</dbReference>
<organism evidence="7">
    <name type="scientific">marine sediment metagenome</name>
    <dbReference type="NCBI Taxonomy" id="412755"/>
    <lineage>
        <taxon>unclassified sequences</taxon>
        <taxon>metagenomes</taxon>
        <taxon>ecological metagenomes</taxon>
    </lineage>
</organism>
<proteinExistence type="predicted"/>
<accession>X0UI47</accession>
<dbReference type="InterPro" id="IPR022643">
    <property type="entry name" value="De-COase2_C"/>
</dbReference>
<dbReference type="PRINTS" id="PR01179">
    <property type="entry name" value="ODADCRBXLASE"/>
</dbReference>
<evidence type="ECO:0000256" key="2">
    <source>
        <dbReference type="ARBA" id="ARBA00022793"/>
    </source>
</evidence>
<comment type="cofactor">
    <cofactor evidence="1">
        <name>pyridoxal 5'-phosphate</name>
        <dbReference type="ChEBI" id="CHEBI:597326"/>
    </cofactor>
</comment>
<evidence type="ECO:0000259" key="6">
    <source>
        <dbReference type="Pfam" id="PF02784"/>
    </source>
</evidence>
<dbReference type="InterPro" id="IPR022657">
    <property type="entry name" value="De-COase2_CS"/>
</dbReference>
<keyword evidence="3" id="KW-0663">Pyridoxal phosphate</keyword>
<gene>
    <name evidence="7" type="ORF">S01H1_31136</name>
</gene>
<evidence type="ECO:0000256" key="3">
    <source>
        <dbReference type="ARBA" id="ARBA00022898"/>
    </source>
</evidence>
<dbReference type="GO" id="GO:0009089">
    <property type="term" value="P:lysine biosynthetic process via diaminopimelate"/>
    <property type="evidence" value="ECO:0007669"/>
    <property type="project" value="InterPro"/>
</dbReference>
<dbReference type="PROSITE" id="PS00879">
    <property type="entry name" value="ODR_DC_2_2"/>
    <property type="match status" value="1"/>
</dbReference>
<name>X0UI47_9ZZZZ</name>
<reference evidence="7" key="1">
    <citation type="journal article" date="2014" name="Front. Microbiol.">
        <title>High frequency of phylogenetically diverse reductive dehalogenase-homologous genes in deep subseafloor sedimentary metagenomes.</title>
        <authorList>
            <person name="Kawai M."/>
            <person name="Futagami T."/>
            <person name="Toyoda A."/>
            <person name="Takaki Y."/>
            <person name="Nishi S."/>
            <person name="Hori S."/>
            <person name="Arai W."/>
            <person name="Tsubouchi T."/>
            <person name="Morono Y."/>
            <person name="Uchiyama I."/>
            <person name="Ito T."/>
            <person name="Fujiyama A."/>
            <person name="Inagaki F."/>
            <person name="Takami H."/>
        </authorList>
    </citation>
    <scope>NUCLEOTIDE SEQUENCE</scope>
    <source>
        <strain evidence="7">Expedition CK06-06</strain>
    </source>
</reference>
<dbReference type="Gene3D" id="2.40.37.10">
    <property type="entry name" value="Lyase, Ornithine Decarboxylase, Chain A, domain 1"/>
    <property type="match status" value="1"/>
</dbReference>
<evidence type="ECO:0008006" key="8">
    <source>
        <dbReference type="Google" id="ProtNLM"/>
    </source>
</evidence>
<keyword evidence="2" id="KW-0210">Decarboxylase</keyword>
<evidence type="ECO:0000256" key="1">
    <source>
        <dbReference type="ARBA" id="ARBA00001933"/>
    </source>
</evidence>
<dbReference type="InterPro" id="IPR022644">
    <property type="entry name" value="De-COase2_N"/>
</dbReference>
<evidence type="ECO:0000256" key="4">
    <source>
        <dbReference type="ARBA" id="ARBA00023239"/>
    </source>
</evidence>
<dbReference type="InterPro" id="IPR029066">
    <property type="entry name" value="PLP-binding_barrel"/>
</dbReference>
<feature type="non-terminal residue" evidence="7">
    <location>
        <position position="1"/>
    </location>
</feature>
<dbReference type="Gene3D" id="3.20.20.10">
    <property type="entry name" value="Alanine racemase"/>
    <property type="match status" value="1"/>
</dbReference>
<dbReference type="Pfam" id="PF00278">
    <property type="entry name" value="Orn_DAP_Arg_deC"/>
    <property type="match status" value="1"/>
</dbReference>
<dbReference type="PANTHER" id="PTHR43727">
    <property type="entry name" value="DIAMINOPIMELATE DECARBOXYLASE"/>
    <property type="match status" value="1"/>
</dbReference>
<sequence length="266" mass="29147">HEYNTTGITDSKFGLTRTTWDEAVATALAAPNLNVDGLHFHLGSQILEIDPYRKAIEVMLSYAAEIKQQHGFEIKILSIGGGFGVRYTMDEDPPPIAAWAEIISDEITRRCHDLKLSLPRLIIEPGRAIVARAGTALYRVGVIKDIPGIRRYVCVDGGMGDNIRYPMYGARQEALVANRAAANATGRVTVAGKYCESGDILIKEVELADVKTGDILAVAGSGAYCIPMQSNYNASRRPPIVFVRDGKARLVRRRETLEDLTRCDTA</sequence>
<dbReference type="EMBL" id="BARS01019194">
    <property type="protein sequence ID" value="GAF88200.1"/>
    <property type="molecule type" value="Genomic_DNA"/>
</dbReference>
<dbReference type="PRINTS" id="PR01181">
    <property type="entry name" value="DAPDCRBXLASE"/>
</dbReference>
<dbReference type="GO" id="GO:0008836">
    <property type="term" value="F:diaminopimelate decarboxylase activity"/>
    <property type="evidence" value="ECO:0007669"/>
    <property type="project" value="InterPro"/>
</dbReference>
<dbReference type="InterPro" id="IPR009006">
    <property type="entry name" value="Ala_racemase/Decarboxylase_C"/>
</dbReference>
<dbReference type="AlphaFoldDB" id="X0UI47"/>
<evidence type="ECO:0000313" key="7">
    <source>
        <dbReference type="EMBL" id="GAF88200.1"/>
    </source>
</evidence>
<evidence type="ECO:0000259" key="5">
    <source>
        <dbReference type="Pfam" id="PF00278"/>
    </source>
</evidence>
<dbReference type="Pfam" id="PF02784">
    <property type="entry name" value="Orn_Arg_deC_N"/>
    <property type="match status" value="1"/>
</dbReference>
<dbReference type="PANTHER" id="PTHR43727:SF2">
    <property type="entry name" value="GROUP IV DECARBOXYLASE"/>
    <property type="match status" value="1"/>
</dbReference>
<comment type="caution">
    <text evidence="7">The sequence shown here is derived from an EMBL/GenBank/DDBJ whole genome shotgun (WGS) entry which is preliminary data.</text>
</comment>
<feature type="domain" description="Orn/DAP/Arg decarboxylase 2 C-terminal" evidence="5">
    <location>
        <begin position="132"/>
        <end position="222"/>
    </location>
</feature>
<dbReference type="SUPFAM" id="SSF50621">
    <property type="entry name" value="Alanine racemase C-terminal domain-like"/>
    <property type="match status" value="1"/>
</dbReference>
<protein>
    <recommendedName>
        <fullName evidence="8">Diaminopimelate decarboxylase</fullName>
    </recommendedName>
</protein>
<dbReference type="InterPro" id="IPR000183">
    <property type="entry name" value="Orn/DAP/Arg_de-COase"/>
</dbReference>
<dbReference type="SUPFAM" id="SSF51419">
    <property type="entry name" value="PLP-binding barrel"/>
    <property type="match status" value="1"/>
</dbReference>
<keyword evidence="4" id="KW-0456">Lyase</keyword>